<evidence type="ECO:0000256" key="3">
    <source>
        <dbReference type="ARBA" id="ARBA00023125"/>
    </source>
</evidence>
<evidence type="ECO:0000313" key="9">
    <source>
        <dbReference type="EMBL" id="RWR85939.1"/>
    </source>
</evidence>
<feature type="compositionally biased region" description="Polar residues" evidence="7">
    <location>
        <begin position="339"/>
        <end position="376"/>
    </location>
</feature>
<evidence type="ECO:0000256" key="5">
    <source>
        <dbReference type="ARBA" id="ARBA00023306"/>
    </source>
</evidence>
<feature type="region of interest" description="Disordered" evidence="7">
    <location>
        <begin position="73"/>
        <end position="142"/>
    </location>
</feature>
<dbReference type="InterPro" id="IPR015633">
    <property type="entry name" value="E2F"/>
</dbReference>
<dbReference type="Gene3D" id="1.10.10.10">
    <property type="entry name" value="Winged helix-like DNA-binding domain superfamily/Winged helix DNA-binding domain"/>
    <property type="match status" value="1"/>
</dbReference>
<name>A0A443P591_9MAGN</name>
<dbReference type="InterPro" id="IPR037241">
    <property type="entry name" value="E2F-DP_heterodim"/>
</dbReference>
<keyword evidence="10" id="KW-1185">Reference proteome</keyword>
<protein>
    <submittedName>
        <fullName evidence="9">Transcription factor E2FB-like protein isoform X2</fullName>
    </submittedName>
</protein>
<evidence type="ECO:0000256" key="1">
    <source>
        <dbReference type="ARBA" id="ARBA00010940"/>
    </source>
</evidence>
<dbReference type="Gene3D" id="6.10.250.540">
    <property type="match status" value="1"/>
</dbReference>
<evidence type="ECO:0000256" key="2">
    <source>
        <dbReference type="ARBA" id="ARBA00023015"/>
    </source>
</evidence>
<dbReference type="InterPro" id="IPR036388">
    <property type="entry name" value="WH-like_DNA-bd_sf"/>
</dbReference>
<accession>A0A443P591</accession>
<sequence>MSGGVEGSSAACPQRPPQPPHILRPLKRHFPFSFLAKPLHPHLPAIDPKMGFQTNENPIVDQKPAIPSFSKLTNKTESCNAESGAPTNERYREATTSTTPTSVSGAGGKRPGRAKVSKNKRTRSVPNIPGSDSGLPDNALNTPGSCRYDSSLGLLTKKFISLIQQAEDATLDLNKAADILEVQKRRIYDITNVLEGIGLIEKTLKNRIRWKGFDTSTPRELEEQVSRLKAEVETLYVQDWRLDDKIREVQENLTALSEEKNSQKWLYVTREDIKNLPCFQNQTVFVIKAPHATTLEVPDPDEDFDYPQQRYQMLLRSAVGPIDCYLVSEHGERLDVNNDPPSTTDMSIENPENTSNKNANTLVPTVQDSGTQSEAGQGQDRQKLCSDSTNSQDIPGILKIVPSNEDNGTDYWLLSDLGFSISDMWKSDQNDPNLVCTPDN</sequence>
<dbReference type="SUPFAM" id="SSF144074">
    <property type="entry name" value="E2F-DP heterodimerization region"/>
    <property type="match status" value="1"/>
</dbReference>
<feature type="region of interest" description="Disordered" evidence="7">
    <location>
        <begin position="1"/>
        <end position="25"/>
    </location>
</feature>
<feature type="compositionally biased region" description="Polar residues" evidence="7">
    <location>
        <begin position="94"/>
        <end position="104"/>
    </location>
</feature>
<keyword evidence="2 6" id="KW-0805">Transcription regulation</keyword>
<gene>
    <name evidence="9" type="ORF">CKAN_01481700</name>
</gene>
<dbReference type="Pfam" id="PF02319">
    <property type="entry name" value="WHD_E2F_TDP"/>
    <property type="match status" value="1"/>
</dbReference>
<keyword evidence="3 6" id="KW-0238">DNA-binding</keyword>
<dbReference type="GO" id="GO:0000978">
    <property type="term" value="F:RNA polymerase II cis-regulatory region sequence-specific DNA binding"/>
    <property type="evidence" value="ECO:0007669"/>
    <property type="project" value="InterPro"/>
</dbReference>
<comment type="similarity">
    <text evidence="1 6">Belongs to the E2F/DP family.</text>
</comment>
<dbReference type="GO" id="GO:0046983">
    <property type="term" value="F:protein dimerization activity"/>
    <property type="evidence" value="ECO:0007669"/>
    <property type="project" value="InterPro"/>
</dbReference>
<evidence type="ECO:0000259" key="8">
    <source>
        <dbReference type="SMART" id="SM01372"/>
    </source>
</evidence>
<dbReference type="GO" id="GO:0000981">
    <property type="term" value="F:DNA-binding transcription factor activity, RNA polymerase II-specific"/>
    <property type="evidence" value="ECO:0007669"/>
    <property type="project" value="TreeGrafter"/>
</dbReference>
<evidence type="ECO:0000256" key="4">
    <source>
        <dbReference type="ARBA" id="ARBA00023163"/>
    </source>
</evidence>
<dbReference type="SMART" id="SM01372">
    <property type="entry name" value="E2F_TDP"/>
    <property type="match status" value="1"/>
</dbReference>
<dbReference type="PANTHER" id="PTHR12081">
    <property type="entry name" value="TRANSCRIPTION FACTOR E2F"/>
    <property type="match status" value="1"/>
</dbReference>
<keyword evidence="5" id="KW-0131">Cell cycle</keyword>
<evidence type="ECO:0000313" key="10">
    <source>
        <dbReference type="Proteomes" id="UP000283530"/>
    </source>
</evidence>
<dbReference type="GO" id="GO:0090575">
    <property type="term" value="C:RNA polymerase II transcription regulator complex"/>
    <property type="evidence" value="ECO:0007669"/>
    <property type="project" value="TreeGrafter"/>
</dbReference>
<dbReference type="SUPFAM" id="SSF46785">
    <property type="entry name" value="Winged helix' DNA-binding domain"/>
    <property type="match status" value="1"/>
</dbReference>
<keyword evidence="4 6" id="KW-0804">Transcription</keyword>
<comment type="subcellular location">
    <subcellularLocation>
        <location evidence="6">Nucleus</location>
    </subcellularLocation>
</comment>
<organism evidence="9 10">
    <name type="scientific">Cinnamomum micranthum f. kanehirae</name>
    <dbReference type="NCBI Taxonomy" id="337451"/>
    <lineage>
        <taxon>Eukaryota</taxon>
        <taxon>Viridiplantae</taxon>
        <taxon>Streptophyta</taxon>
        <taxon>Embryophyta</taxon>
        <taxon>Tracheophyta</taxon>
        <taxon>Spermatophyta</taxon>
        <taxon>Magnoliopsida</taxon>
        <taxon>Magnoliidae</taxon>
        <taxon>Laurales</taxon>
        <taxon>Lauraceae</taxon>
        <taxon>Cinnamomum</taxon>
    </lineage>
</organism>
<feature type="region of interest" description="Disordered" evidence="7">
    <location>
        <begin position="333"/>
        <end position="393"/>
    </location>
</feature>
<feature type="compositionally biased region" description="Basic residues" evidence="7">
    <location>
        <begin position="110"/>
        <end position="123"/>
    </location>
</feature>
<comment type="caution">
    <text evidence="9">The sequence shown here is derived from an EMBL/GenBank/DDBJ whole genome shotgun (WGS) entry which is preliminary data.</text>
</comment>
<keyword evidence="6" id="KW-0539">Nucleus</keyword>
<proteinExistence type="inferred from homology"/>
<dbReference type="AlphaFoldDB" id="A0A443P591"/>
<dbReference type="EMBL" id="QPKB01000005">
    <property type="protein sequence ID" value="RWR85939.1"/>
    <property type="molecule type" value="Genomic_DNA"/>
</dbReference>
<dbReference type="InterPro" id="IPR003316">
    <property type="entry name" value="E2F_WHTH_DNA-bd_dom"/>
</dbReference>
<dbReference type="InterPro" id="IPR036390">
    <property type="entry name" value="WH_DNA-bd_sf"/>
</dbReference>
<dbReference type="STRING" id="337451.A0A443P591"/>
<dbReference type="PANTHER" id="PTHR12081:SF51">
    <property type="entry name" value="TRANSCRIPTION FACTOR E2FC"/>
    <property type="match status" value="1"/>
</dbReference>
<evidence type="ECO:0000256" key="6">
    <source>
        <dbReference type="RuleBase" id="RU003796"/>
    </source>
</evidence>
<dbReference type="FunFam" id="1.10.10.10:FF:000008">
    <property type="entry name" value="E2F transcription factor 1"/>
    <property type="match status" value="1"/>
</dbReference>
<reference evidence="9 10" key="1">
    <citation type="journal article" date="2019" name="Nat. Plants">
        <title>Stout camphor tree genome fills gaps in understanding of flowering plant genome evolution.</title>
        <authorList>
            <person name="Chaw S.M."/>
            <person name="Liu Y.C."/>
            <person name="Wu Y.W."/>
            <person name="Wang H.Y."/>
            <person name="Lin C.I."/>
            <person name="Wu C.S."/>
            <person name="Ke H.M."/>
            <person name="Chang L.Y."/>
            <person name="Hsu C.Y."/>
            <person name="Yang H.T."/>
            <person name="Sudianto E."/>
            <person name="Hsu M.H."/>
            <person name="Wu K.P."/>
            <person name="Wang L.N."/>
            <person name="Leebens-Mack J.H."/>
            <person name="Tsai I.J."/>
        </authorList>
    </citation>
    <scope>NUCLEOTIDE SEQUENCE [LARGE SCALE GENOMIC DNA]</scope>
    <source>
        <strain evidence="10">cv. Chaw 1501</strain>
        <tissue evidence="9">Young leaves</tissue>
    </source>
</reference>
<dbReference type="Proteomes" id="UP000283530">
    <property type="component" value="Unassembled WGS sequence"/>
</dbReference>
<dbReference type="OrthoDB" id="1743261at2759"/>
<feature type="domain" description="E2F/DP family winged-helix DNA-binding" evidence="8">
    <location>
        <begin position="147"/>
        <end position="212"/>
    </location>
</feature>
<evidence type="ECO:0000256" key="7">
    <source>
        <dbReference type="SAM" id="MobiDB-lite"/>
    </source>
</evidence>
<dbReference type="CDD" id="cd14660">
    <property type="entry name" value="E2F_DD"/>
    <property type="match status" value="1"/>
</dbReference>
<dbReference type="InterPro" id="IPR032198">
    <property type="entry name" value="E2F_CC-MB"/>
</dbReference>
<dbReference type="Pfam" id="PF16421">
    <property type="entry name" value="E2F_CC-MB"/>
    <property type="match status" value="1"/>
</dbReference>